<dbReference type="AlphaFoldDB" id="A0A3S2MT41"/>
<dbReference type="EMBL" id="CM012447">
    <property type="protein sequence ID" value="RVE66303.1"/>
    <property type="molecule type" value="Genomic_DNA"/>
</dbReference>
<keyword evidence="2" id="KW-1185">Reference proteome</keyword>
<reference evidence="1 2" key="1">
    <citation type="submission" date="2018-11" db="EMBL/GenBank/DDBJ databases">
        <authorList>
            <person name="Lopez-Roques C."/>
            <person name="Donnadieu C."/>
            <person name="Bouchez O."/>
            <person name="Klopp C."/>
            <person name="Cabau C."/>
            <person name="Zahm M."/>
        </authorList>
    </citation>
    <scope>NUCLEOTIDE SEQUENCE [LARGE SCALE GENOMIC DNA]</scope>
    <source>
        <strain evidence="1">RS831</strain>
        <tissue evidence="1">Whole body</tissue>
    </source>
</reference>
<dbReference type="Proteomes" id="UP000283210">
    <property type="component" value="Chromosome 11"/>
</dbReference>
<sequence>MTLHRFDIDFSRTSRLHEDFDTGRISANHAETRRHDALRRGAQAPAVVFILRLQRTEGGLRYNKVNNQHQ</sequence>
<reference evidence="1 2" key="2">
    <citation type="submission" date="2019-01" db="EMBL/GenBank/DDBJ databases">
        <title>A chromosome length genome reference of the Java medaka (oryzias javanicus).</title>
        <authorList>
            <person name="Herpin A."/>
            <person name="Takehana Y."/>
            <person name="Naruse K."/>
            <person name="Ansai S."/>
            <person name="Kawaguchi M."/>
        </authorList>
    </citation>
    <scope>NUCLEOTIDE SEQUENCE [LARGE SCALE GENOMIC DNA]</scope>
    <source>
        <strain evidence="1">RS831</strain>
        <tissue evidence="1">Whole body</tissue>
    </source>
</reference>
<accession>A0A3S2MT41</accession>
<name>A0A3S2MT41_ORYJA</name>
<evidence type="ECO:0000313" key="1">
    <source>
        <dbReference type="EMBL" id="RVE66303.1"/>
    </source>
</evidence>
<proteinExistence type="predicted"/>
<gene>
    <name evidence="1" type="ORF">OJAV_G00105980</name>
</gene>
<protein>
    <submittedName>
        <fullName evidence="1">Uncharacterized protein</fullName>
    </submittedName>
</protein>
<organism evidence="1 2">
    <name type="scientific">Oryzias javanicus</name>
    <name type="common">Javanese ricefish</name>
    <name type="synonym">Aplocheilus javanicus</name>
    <dbReference type="NCBI Taxonomy" id="123683"/>
    <lineage>
        <taxon>Eukaryota</taxon>
        <taxon>Metazoa</taxon>
        <taxon>Chordata</taxon>
        <taxon>Craniata</taxon>
        <taxon>Vertebrata</taxon>
        <taxon>Euteleostomi</taxon>
        <taxon>Actinopterygii</taxon>
        <taxon>Neopterygii</taxon>
        <taxon>Teleostei</taxon>
        <taxon>Neoteleostei</taxon>
        <taxon>Acanthomorphata</taxon>
        <taxon>Ovalentaria</taxon>
        <taxon>Atherinomorphae</taxon>
        <taxon>Beloniformes</taxon>
        <taxon>Adrianichthyidae</taxon>
        <taxon>Oryziinae</taxon>
        <taxon>Oryzias</taxon>
    </lineage>
</organism>
<evidence type="ECO:0000313" key="2">
    <source>
        <dbReference type="Proteomes" id="UP000283210"/>
    </source>
</evidence>